<keyword evidence="2" id="KW-1185">Reference proteome</keyword>
<dbReference type="Proteomes" id="UP001177260">
    <property type="component" value="Unassembled WGS sequence"/>
</dbReference>
<sequence>MATPYSVRQFVEAAFRVIGVKIVWSGTGLDEVGTDSATSTVRVRVNPEYYRTLENETLLGSAAKAQRVLGWQPKYTFDALVEEMVLSDIRAVKAGRIFAHTYLDLDWLMDESGDTSEHIKKTPGRVENAPERIEHAPGAPVRGIEVNGHETPVVA</sequence>
<proteinExistence type="predicted"/>
<evidence type="ECO:0000313" key="2">
    <source>
        <dbReference type="Proteomes" id="UP001177260"/>
    </source>
</evidence>
<evidence type="ECO:0000313" key="1">
    <source>
        <dbReference type="EMBL" id="KAK1149556.1"/>
    </source>
</evidence>
<gene>
    <name evidence="1" type="ORF">N8T08_005105</name>
</gene>
<reference evidence="1 2" key="1">
    <citation type="journal article" date="2023" name="ACS Omega">
        <title>Identification of the Neoaspergillic Acid Biosynthesis Gene Cluster by Establishing an In Vitro CRISPR-Ribonucleoprotein Genetic System in Aspergillus melleus.</title>
        <authorList>
            <person name="Yuan B."/>
            <person name="Grau M.F."/>
            <person name="Murata R.M."/>
            <person name="Torok T."/>
            <person name="Venkateswaran K."/>
            <person name="Stajich J.E."/>
            <person name="Wang C.C.C."/>
        </authorList>
    </citation>
    <scope>NUCLEOTIDE SEQUENCE [LARGE SCALE GENOMIC DNA]</scope>
    <source>
        <strain evidence="1 2">IMV 1140</strain>
    </source>
</reference>
<dbReference type="EMBL" id="JAOPJF010000003">
    <property type="protein sequence ID" value="KAK1149556.1"/>
    <property type="molecule type" value="Genomic_DNA"/>
</dbReference>
<accession>A0ACC3BG27</accession>
<comment type="caution">
    <text evidence="1">The sequence shown here is derived from an EMBL/GenBank/DDBJ whole genome shotgun (WGS) entry which is preliminary data.</text>
</comment>
<name>A0ACC3BG27_9EURO</name>
<organism evidence="1 2">
    <name type="scientific">Aspergillus melleus</name>
    <dbReference type="NCBI Taxonomy" id="138277"/>
    <lineage>
        <taxon>Eukaryota</taxon>
        <taxon>Fungi</taxon>
        <taxon>Dikarya</taxon>
        <taxon>Ascomycota</taxon>
        <taxon>Pezizomycotina</taxon>
        <taxon>Eurotiomycetes</taxon>
        <taxon>Eurotiomycetidae</taxon>
        <taxon>Eurotiales</taxon>
        <taxon>Aspergillaceae</taxon>
        <taxon>Aspergillus</taxon>
        <taxon>Aspergillus subgen. Circumdati</taxon>
    </lineage>
</organism>
<protein>
    <submittedName>
        <fullName evidence="1">Uncharacterized protein</fullName>
    </submittedName>
</protein>